<dbReference type="Pfam" id="PF04570">
    <property type="entry name" value="zf-FLZ"/>
    <property type="match status" value="1"/>
</dbReference>
<keyword evidence="3" id="KW-0862">Zinc</keyword>
<dbReference type="EMBL" id="NBSK02000008">
    <property type="protein sequence ID" value="KAJ0189300.1"/>
    <property type="molecule type" value="Genomic_DNA"/>
</dbReference>
<organism evidence="6 7">
    <name type="scientific">Lactuca sativa</name>
    <name type="common">Garden lettuce</name>
    <dbReference type="NCBI Taxonomy" id="4236"/>
    <lineage>
        <taxon>Eukaryota</taxon>
        <taxon>Viridiplantae</taxon>
        <taxon>Streptophyta</taxon>
        <taxon>Embryophyta</taxon>
        <taxon>Tracheophyta</taxon>
        <taxon>Spermatophyta</taxon>
        <taxon>Magnoliopsida</taxon>
        <taxon>eudicotyledons</taxon>
        <taxon>Gunneridae</taxon>
        <taxon>Pentapetalae</taxon>
        <taxon>asterids</taxon>
        <taxon>campanulids</taxon>
        <taxon>Asterales</taxon>
        <taxon>Asteraceae</taxon>
        <taxon>Cichorioideae</taxon>
        <taxon>Cichorieae</taxon>
        <taxon>Lactucinae</taxon>
        <taxon>Lactuca</taxon>
    </lineage>
</organism>
<keyword evidence="3" id="KW-0863">Zinc-finger</keyword>
<evidence type="ECO:0000313" key="6">
    <source>
        <dbReference type="EMBL" id="KAJ0189300.1"/>
    </source>
</evidence>
<dbReference type="PROSITE" id="PS51795">
    <property type="entry name" value="ZF_FLZ"/>
    <property type="match status" value="1"/>
</dbReference>
<feature type="domain" description="FLZ-type" evidence="5">
    <location>
        <begin position="120"/>
        <end position="163"/>
    </location>
</feature>
<dbReference type="OrthoDB" id="1932717at2759"/>
<reference evidence="6 7" key="1">
    <citation type="journal article" date="2017" name="Nat. Commun.">
        <title>Genome assembly with in vitro proximity ligation data and whole-genome triplication in lettuce.</title>
        <authorList>
            <person name="Reyes-Chin-Wo S."/>
            <person name="Wang Z."/>
            <person name="Yang X."/>
            <person name="Kozik A."/>
            <person name="Arikit S."/>
            <person name="Song C."/>
            <person name="Xia L."/>
            <person name="Froenicke L."/>
            <person name="Lavelle D.O."/>
            <person name="Truco M.J."/>
            <person name="Xia R."/>
            <person name="Zhu S."/>
            <person name="Xu C."/>
            <person name="Xu H."/>
            <person name="Xu X."/>
            <person name="Cox K."/>
            <person name="Korf I."/>
            <person name="Meyers B.C."/>
            <person name="Michelmore R.W."/>
        </authorList>
    </citation>
    <scope>NUCLEOTIDE SEQUENCE [LARGE SCALE GENOMIC DNA]</scope>
    <source>
        <strain evidence="7">cv. Salinas</strain>
        <tissue evidence="6">Seedlings</tissue>
    </source>
</reference>
<dbReference type="Gramene" id="rna-gnl|WGS:NBSK|LSAT_8X85861_mrna">
    <property type="protein sequence ID" value="cds-PLY64514.1"/>
    <property type="gene ID" value="gene-LSAT_8X85861"/>
</dbReference>
<evidence type="ECO:0000256" key="2">
    <source>
        <dbReference type="ARBA" id="ARBA00022723"/>
    </source>
</evidence>
<proteinExistence type="inferred from homology"/>
<evidence type="ECO:0000313" key="7">
    <source>
        <dbReference type="Proteomes" id="UP000235145"/>
    </source>
</evidence>
<name>A0A9R1ULW9_LACSA</name>
<dbReference type="AlphaFoldDB" id="A0A9R1ULW9"/>
<dbReference type="Proteomes" id="UP000235145">
    <property type="component" value="Unassembled WGS sequence"/>
</dbReference>
<sequence>MTDKRKHPEVGTSPTTPLEFKVLSSTGIIKCDMGQGQGRIGLGILAALENIPAKKSNFRCRSPMGNEAGSLEEENTIVTRHKPDKSYTKAHIEIREQPSIFDISPARFSDDGMKMRTPSEFLSSCHLCNKRLNGRDVYMYRGEKAFCSPECRSRQIGMDERREKHCSSHASSTPSNATSPHVLFATGIFAI</sequence>
<evidence type="ECO:0000256" key="1">
    <source>
        <dbReference type="ARBA" id="ARBA00009374"/>
    </source>
</evidence>
<accession>A0A9R1ULW9</accession>
<feature type="zinc finger region" description="FLZ-type" evidence="4">
    <location>
        <begin position="120"/>
        <end position="163"/>
    </location>
</feature>
<protein>
    <recommendedName>
        <fullName evidence="5">FLZ-type domain-containing protein</fullName>
    </recommendedName>
</protein>
<evidence type="ECO:0000256" key="3">
    <source>
        <dbReference type="ARBA" id="ARBA00022771"/>
    </source>
</evidence>
<keyword evidence="7" id="KW-1185">Reference proteome</keyword>
<dbReference type="InterPro" id="IPR044604">
    <property type="entry name" value="FLZ12/13/14"/>
</dbReference>
<keyword evidence="2" id="KW-0479">Metal-binding</keyword>
<comment type="similarity">
    <text evidence="1">Belongs to the FLZ family.</text>
</comment>
<evidence type="ECO:0000256" key="4">
    <source>
        <dbReference type="PROSITE-ProRule" id="PRU01131"/>
    </source>
</evidence>
<dbReference type="PANTHER" id="PTHR47208:SF16">
    <property type="entry name" value="ZF-FLZ DOMAIN-CONTAINING PROTEIN"/>
    <property type="match status" value="1"/>
</dbReference>
<dbReference type="PANTHER" id="PTHR47208">
    <property type="entry name" value="OS02G0174800 PROTEIN"/>
    <property type="match status" value="1"/>
</dbReference>
<dbReference type="GO" id="GO:0008270">
    <property type="term" value="F:zinc ion binding"/>
    <property type="evidence" value="ECO:0007669"/>
    <property type="project" value="UniProtKB-KW"/>
</dbReference>
<evidence type="ECO:0000259" key="5">
    <source>
        <dbReference type="PROSITE" id="PS51795"/>
    </source>
</evidence>
<gene>
    <name evidence="6" type="ORF">LSAT_V11C800423130</name>
</gene>
<comment type="caution">
    <text evidence="6">The sequence shown here is derived from an EMBL/GenBank/DDBJ whole genome shotgun (WGS) entry which is preliminary data.</text>
</comment>
<dbReference type="InterPro" id="IPR007650">
    <property type="entry name" value="Zf-FLZ_dom"/>
</dbReference>